<evidence type="ECO:0000313" key="1">
    <source>
        <dbReference type="EMBL" id="AYV82972.1"/>
    </source>
</evidence>
<accession>A0A3G5A7F3</accession>
<sequence>MSVSDDCKKKDRCLLESFRKKQEVDLTVLGFDYSGTFLAAHKGVVVVEDPFELNFIAARSVSVVTLPKSQKDKGKKIRIDCQDPVCTFIKLLISLINKPVLIQVESTFIQGAVFKVSASKKQLTLLISSGGCQSTVLISIENIAVILVPLNNTNGIIFGDFMVTNNTVTPQDLLLFQKPPA</sequence>
<name>A0A3G5A7F3_9VIRU</name>
<proteinExistence type="predicted"/>
<protein>
    <submittedName>
        <fullName evidence="1">Uncharacterized protein</fullName>
    </submittedName>
</protein>
<reference evidence="1" key="1">
    <citation type="submission" date="2018-10" db="EMBL/GenBank/DDBJ databases">
        <title>Hidden diversity of soil giant viruses.</title>
        <authorList>
            <person name="Schulz F."/>
            <person name="Alteio L."/>
            <person name="Goudeau D."/>
            <person name="Ryan E.M."/>
            <person name="Malmstrom R.R."/>
            <person name="Blanchard J."/>
            <person name="Woyke T."/>
        </authorList>
    </citation>
    <scope>NUCLEOTIDE SEQUENCE</scope>
    <source>
        <strain evidence="1">HYV1</strain>
    </source>
</reference>
<organism evidence="1">
    <name type="scientific">Hyperionvirus sp</name>
    <dbReference type="NCBI Taxonomy" id="2487770"/>
    <lineage>
        <taxon>Viruses</taxon>
        <taxon>Varidnaviria</taxon>
        <taxon>Bamfordvirae</taxon>
        <taxon>Nucleocytoviricota</taxon>
        <taxon>Megaviricetes</taxon>
        <taxon>Imitervirales</taxon>
        <taxon>Mimiviridae</taxon>
        <taxon>Klosneuvirinae</taxon>
    </lineage>
</organism>
<gene>
    <name evidence="1" type="ORF">Hyperionvirus3_118</name>
</gene>
<dbReference type="EMBL" id="MK072385">
    <property type="protein sequence ID" value="AYV82972.1"/>
    <property type="molecule type" value="Genomic_DNA"/>
</dbReference>